<dbReference type="PROSITE" id="PS50970">
    <property type="entry name" value="HCY"/>
    <property type="match status" value="3"/>
</dbReference>
<dbReference type="OrthoDB" id="564764at2759"/>
<dbReference type="SUPFAM" id="SSF52242">
    <property type="entry name" value="Cobalamin (vitamin B12)-binding domain"/>
    <property type="match status" value="1"/>
</dbReference>
<evidence type="ECO:0000259" key="22">
    <source>
        <dbReference type="PROSITE" id="PS50972"/>
    </source>
</evidence>
<evidence type="ECO:0000256" key="10">
    <source>
        <dbReference type="ARBA" id="ARBA00022691"/>
    </source>
</evidence>
<dbReference type="SUPFAM" id="SSF56507">
    <property type="entry name" value="Methionine synthase activation domain-like"/>
    <property type="match status" value="1"/>
</dbReference>
<dbReference type="InterPro" id="IPR006158">
    <property type="entry name" value="Cobalamin-bd"/>
</dbReference>
<dbReference type="InterPro" id="IPR003759">
    <property type="entry name" value="Cbl-bd_cap"/>
</dbReference>
<keyword evidence="14" id="KW-0486">Methionine biosynthesis</keyword>
<evidence type="ECO:0000256" key="5">
    <source>
        <dbReference type="ARBA" id="ARBA00012032"/>
    </source>
</evidence>
<feature type="binding site" evidence="18">
    <location>
        <position position="1041"/>
    </location>
    <ligand>
        <name>Zn(2+)</name>
        <dbReference type="ChEBI" id="CHEBI:29105"/>
    </ligand>
</feature>
<evidence type="ECO:0000256" key="7">
    <source>
        <dbReference type="ARBA" id="ARBA00022605"/>
    </source>
</evidence>
<dbReference type="Pfam" id="PF00809">
    <property type="entry name" value="Pterin_bind"/>
    <property type="match status" value="3"/>
</dbReference>
<comment type="similarity">
    <text evidence="4">Belongs to the vitamin-B12 dependent methionine synthase family.</text>
</comment>
<evidence type="ECO:0000256" key="13">
    <source>
        <dbReference type="ARBA" id="ARBA00022833"/>
    </source>
</evidence>
<evidence type="ECO:0000256" key="3">
    <source>
        <dbReference type="ARBA" id="ARBA00005178"/>
    </source>
</evidence>
<sequence length="2693" mass="295179">MAAVDPLAPDAELPPVPAYKAWADPLVKTEAFEQLESLMKERIIFIDGAMGTMIQRYKLEEEDFRGDRYKSHGHELKGNNDVLVLTRPDVIEEIHTAYLEAGADIIETNTFNGTTISQADYSLDQLEEVAEINRVAARLAKKATAAYMAAHPGSRKFVAGAIGPTNKTLSVSPSVENPALRGITYDEVEQAYYEQARALYEGGVDMFLVETIFDTGNAKAAIYALERFFEEERVRIPVFISGTIVDNSGRTLSGQTNEAFWNSVSHAKPLAIGLNCALGAGDMKQYIANLSACADCYVFCYPNAGLPNAMGGYDQKGPEMAEDIRPFCEEGLVNAIGGCCGTSPEHIAAIREMALAYPPRQRHAVPALMRLSGLEPLNYEPDASDMRRTFLNIGERCNVAGSIIYKKAIVDGDYDKAVSIALSQVAAGADVLDINMDDGLIDGVPAMTRFVNLLVSDPEASRVPFMIDSSKFFIIEAGLKCCQGKCIVNSISLKEGEEKFKEQARCVKRHGSALVVMAFDEEGQAAGYADKVRICQRAYRILVEEVGFNPQDIIFDPNILTVGTGLAEHNNYAVDFIRATREIKRVCPGAKISGGVSNIAFSFRGNEPVRRAFHSAFLHHACKAGMDMGIVNAAQVKADVYEKIDSELLEFVEDVLLNRRDDATERLLEYAGTLDPKSKPTALVKLNAQPAGPVLPAKVNPIPAGVDPLAPDAELPPVPAYKAWADPLAKSEAFEQLESLMKERIIFIDGAMGTMIQRYKLEEEDFRGDRYKSHGHELKGNNDVLVLTRPDVIEEIHTAYLEAGADIIETNTFNGTTISQADYSLDQLEEVAEINRAAARLAKKATAAYMAAHPGSRKFVAGAIGPTNKTLSVSPSVENPALRGITYDEVEQAYYEQARALYEGGVDMFLVETIFDTGNAKAAIYALERFFEEERVRIPVFISGTIVDNSGRTLSGQTNEAFWNSVSHAKPLAIGLNCALGAGDMKQYIANLSACADCYVFCYPNAGLPNAMGGYDQKGPEMAEDIRPFCEEGLVNAIGGCCGTSPEHIAAIREMALAYPPRQRHAVPALMRLSGLEPLNYEPDASDMRHTFLNIGERCNVAGSIIYKKAIVDGDYDKAMSIALSQVAAGADVLDINMDDGLIDGVPAMTRFVNLLVSDPEASRVPFMIDSSKFFIIEAGLKCCQGKCIVNSISLKEGEEKFKEQARCVKRHGSALVVMAFDEEGQAAGYADKVRICQRAYRILVEEVGFNPQDIIFDPNILTVGTGLAEHNNYAVDFIRATREIKRVCPGAKISGGVSNIAFSFRGNEPVRRAFHSAFLHHACKAGMDMGIVNAAQVKADVYEKIDRELLEFVEDVLLNRCENATERLLEYAGTLDPKSKPTALVKLNAQPAGPVLPPKVNPIPVGVDPLAPDAELPPVAAYKAWADPLAKTEAFEQLESLMKERIIFIDGAMGTMIQRYKLEEEDFRGDRYKSHGHELKGNNDVLVLTRPDVIEEIHTAYLEAGADIIETNTFNGTTISQADYSLDQLEEVAEINRAAARLAKKATAAYMAAHPGSRKFVAGAIGPTNKTLSVSPSVENPALRGITYDEVEQAYYEQARALYEGGVDMFLVETIFDTGNAKAAIYALERFFEEERVRIPVFISGTIVDNSGRTLSGQTNEAFWNSVSHAKPLAIGLNCALGAGDMKQYIANLSACADCYVFCYPNAGLPNAMGGYDQKGPEMAEDIRPFCEEGLVNAIGGCCGTSPEHIAAIREMALAYPPRQRHAVPALMRLSGLEPLNYEPDASDMRRTFLNIGERCNVAGSIIYKKAIVDGDYDKAMSIALSQVAAGADVLDINMDDGLIDGVPAMTRFVNLLVSDPEASRVPFMIDSSKFFIIEAGLKCCQGKCIVNSISLKEGEEKFKEQARCVKRHGSALVVMAFDEEGQAAGYADKVRICQRAYRILVEEVGFNPQDIIFDPNILTVGTGLAEHNNYAVDFIRATREIKRVCPGAKISGGVSNIAFSFRGNEPVRRAFHSAFLHHACKAGMDMGIVNAAQVKADVYEKIDRELLEFVEDVLLNRCENATERLLEYAGTLDPKSKPTDVKRKGQASGAAAGGKKQASWRDESVEKRLEYALIKGIDEFVVADTEEARSSGRYPKPLNVIEGPLMDGMNVVGDLFGAGKMFLPQVIKSARVMKRAVGHLIPFIEEEKRLSGSTADDNAGVIIMATVKGDVHDIGKNIVGVVLGCNNFKVIDTGVMCPWEKILDAAVEHKADIIGLSGLITPSLDEMVTVAKKMEERGLKLPLLIGGATTSKMHTAVKIEPQYSGPVVYVLDASRSVPVAQSLLDAKQRDEFVEDIREQYAEMREEFYAGLEDRKYLPLPDAQKKGLQVDWSVPANVPARPALLGTKVWEDYPVEELLPYIDWNPFFQVWQLRGRYPNRGYPKIFNDETVGGEAKKLFDEAQAMLQEIIKHKKLRLAGIVGIYPANSSGDDIEVYGDESRAEVVARFHGLRQQAEKDSSEPYYCLSDFVAPRSTGTVDYLGMFANAAFGVEAMTEAYKAAGDDYSHIMAEALADRLAEALAEKLHELVRREVWGYAADESMSVDDMLKVKYRGIRPAPGYPSQPDHTEKRTMWDLMRVEEQTGMQLTESMAMLPAAAVSGLYFASPASQYFAVGKITQDQVVDYAARKKMPLEEAQRWLRPTLNYEP</sequence>
<dbReference type="GO" id="GO:0050667">
    <property type="term" value="P:homocysteine metabolic process"/>
    <property type="evidence" value="ECO:0007669"/>
    <property type="project" value="TreeGrafter"/>
</dbReference>
<dbReference type="GO" id="GO:0005829">
    <property type="term" value="C:cytosol"/>
    <property type="evidence" value="ECO:0007669"/>
    <property type="project" value="TreeGrafter"/>
</dbReference>
<dbReference type="CDD" id="cd00740">
    <property type="entry name" value="MeTr"/>
    <property type="match status" value="3"/>
</dbReference>
<dbReference type="InterPro" id="IPR011005">
    <property type="entry name" value="Dihydropteroate_synth-like_sf"/>
</dbReference>
<dbReference type="Gene3D" id="1.10.288.10">
    <property type="entry name" value="Cobalamin-dependent Methionine Synthase, domain 2"/>
    <property type="match status" value="1"/>
</dbReference>
<keyword evidence="9 19" id="KW-0808">Transferase</keyword>
<accession>A0A2P6U5H4</accession>
<evidence type="ECO:0000256" key="14">
    <source>
        <dbReference type="ARBA" id="ARBA00023167"/>
    </source>
</evidence>
<feature type="domain" description="AdoMet activation" evidence="23">
    <location>
        <begin position="2356"/>
        <end position="2693"/>
    </location>
</feature>
<feature type="binding site" evidence="18">
    <location>
        <position position="1680"/>
    </location>
    <ligand>
        <name>Zn(2+)</name>
        <dbReference type="ChEBI" id="CHEBI:29105"/>
    </ligand>
</feature>
<dbReference type="GO" id="GO:0031419">
    <property type="term" value="F:cobalamin binding"/>
    <property type="evidence" value="ECO:0007669"/>
    <property type="project" value="UniProtKB-KW"/>
</dbReference>
<dbReference type="Gene3D" id="1.10.1240.10">
    <property type="entry name" value="Methionine synthase domain"/>
    <property type="match status" value="1"/>
</dbReference>
<dbReference type="FunFam" id="1.10.1240.10:FF:000001">
    <property type="entry name" value="Methionine synthase"/>
    <property type="match status" value="1"/>
</dbReference>
<feature type="binding site" evidence="18">
    <location>
        <position position="339"/>
    </location>
    <ligand>
        <name>Zn(2+)</name>
        <dbReference type="ChEBI" id="CHEBI:29105"/>
    </ligand>
</feature>
<keyword evidence="7" id="KW-0028">Amino-acid biosynthesis</keyword>
<evidence type="ECO:0000256" key="11">
    <source>
        <dbReference type="ARBA" id="ARBA00022723"/>
    </source>
</evidence>
<evidence type="ECO:0000256" key="6">
    <source>
        <dbReference type="ARBA" id="ARBA00022603"/>
    </source>
</evidence>
<comment type="cofactor">
    <cofactor evidence="1 18">
        <name>Zn(2+)</name>
        <dbReference type="ChEBI" id="CHEBI:29105"/>
    </cofactor>
</comment>
<dbReference type="InterPro" id="IPR033706">
    <property type="entry name" value="Met_synthase_B12-bd"/>
</dbReference>
<dbReference type="PANTHER" id="PTHR45833">
    <property type="entry name" value="METHIONINE SYNTHASE"/>
    <property type="match status" value="1"/>
</dbReference>
<feature type="compositionally biased region" description="Low complexity" evidence="20">
    <location>
        <begin position="2092"/>
        <end position="2103"/>
    </location>
</feature>
<evidence type="ECO:0000259" key="21">
    <source>
        <dbReference type="PROSITE" id="PS50970"/>
    </source>
</evidence>
<dbReference type="Pfam" id="PF02607">
    <property type="entry name" value="B12-binding_2"/>
    <property type="match status" value="1"/>
</dbReference>
<evidence type="ECO:0000313" key="26">
    <source>
        <dbReference type="EMBL" id="PRW61565.1"/>
    </source>
</evidence>
<dbReference type="PROSITE" id="PS51337">
    <property type="entry name" value="B12_BINDING_NTER"/>
    <property type="match status" value="1"/>
</dbReference>
<dbReference type="CDD" id="cd02069">
    <property type="entry name" value="methionine_synthase_B12_BD"/>
    <property type="match status" value="1"/>
</dbReference>
<dbReference type="Gene3D" id="3.10.196.10">
    <property type="entry name" value="Vitamin B12-dependent methionine synthase, activation domain"/>
    <property type="match status" value="1"/>
</dbReference>
<dbReference type="InterPro" id="IPR036724">
    <property type="entry name" value="Cobalamin-bd_sf"/>
</dbReference>
<name>A0A2P6U5H4_CHLSO</name>
<feature type="domain" description="B12-binding" evidence="24">
    <location>
        <begin position="2205"/>
        <end position="2340"/>
    </location>
</feature>
<keyword evidence="6 19" id="KW-0489">Methyltransferase</keyword>
<feature type="domain" description="Hcy-binding" evidence="21">
    <location>
        <begin position="734"/>
        <end position="1056"/>
    </location>
</feature>
<dbReference type="SMART" id="SM01018">
    <property type="entry name" value="B12-binding_2"/>
    <property type="match status" value="1"/>
</dbReference>
<feature type="domain" description="Hcy-binding" evidence="21">
    <location>
        <begin position="32"/>
        <end position="354"/>
    </location>
</feature>
<dbReference type="EMBL" id="LHPG02000001">
    <property type="protein sequence ID" value="PRW61565.1"/>
    <property type="molecule type" value="Genomic_DNA"/>
</dbReference>
<feature type="binding site" evidence="18">
    <location>
        <position position="1743"/>
    </location>
    <ligand>
        <name>Zn(2+)</name>
        <dbReference type="ChEBI" id="CHEBI:29105"/>
    </ligand>
</feature>
<evidence type="ECO:0000256" key="12">
    <source>
        <dbReference type="ARBA" id="ARBA00022737"/>
    </source>
</evidence>
<feature type="binding site" evidence="18">
    <location>
        <position position="1042"/>
    </location>
    <ligand>
        <name>Zn(2+)</name>
        <dbReference type="ChEBI" id="CHEBI:29105"/>
    </ligand>
</feature>
<dbReference type="PROSITE" id="PS50974">
    <property type="entry name" value="ADOMET_ACTIVATION"/>
    <property type="match status" value="1"/>
</dbReference>
<feature type="domain" description="Pterin-binding" evidence="22">
    <location>
        <begin position="1092"/>
        <end position="1355"/>
    </location>
</feature>
<dbReference type="Proteomes" id="UP000239899">
    <property type="component" value="Unassembled WGS sequence"/>
</dbReference>
<evidence type="ECO:0000256" key="19">
    <source>
        <dbReference type="PROSITE-ProRule" id="PRU00346"/>
    </source>
</evidence>
<keyword evidence="13 18" id="KW-0862">Zinc</keyword>
<evidence type="ECO:0000259" key="23">
    <source>
        <dbReference type="PROSITE" id="PS50974"/>
    </source>
</evidence>
<organism evidence="26 27">
    <name type="scientific">Chlorella sorokiniana</name>
    <name type="common">Freshwater green alga</name>
    <dbReference type="NCBI Taxonomy" id="3076"/>
    <lineage>
        <taxon>Eukaryota</taxon>
        <taxon>Viridiplantae</taxon>
        <taxon>Chlorophyta</taxon>
        <taxon>core chlorophytes</taxon>
        <taxon>Trebouxiophyceae</taxon>
        <taxon>Chlorellales</taxon>
        <taxon>Chlorellaceae</taxon>
        <taxon>Chlorella clade</taxon>
        <taxon>Chlorella</taxon>
    </lineage>
</organism>
<evidence type="ECO:0000256" key="17">
    <source>
        <dbReference type="ARBA" id="ARBA00031040"/>
    </source>
</evidence>
<feature type="domain" description="B12-binding N-terminal" evidence="25">
    <location>
        <begin position="2102"/>
        <end position="2198"/>
    </location>
</feature>
<evidence type="ECO:0000259" key="25">
    <source>
        <dbReference type="PROSITE" id="PS51337"/>
    </source>
</evidence>
<dbReference type="SUPFAM" id="SSF47644">
    <property type="entry name" value="Methionine synthase domain"/>
    <property type="match status" value="1"/>
</dbReference>
<dbReference type="PANTHER" id="PTHR45833:SF1">
    <property type="entry name" value="METHIONINE SYNTHASE"/>
    <property type="match status" value="1"/>
</dbReference>
<evidence type="ECO:0000259" key="24">
    <source>
        <dbReference type="PROSITE" id="PS51332"/>
    </source>
</evidence>
<dbReference type="Pfam" id="PF02965">
    <property type="entry name" value="Met_synt_B12"/>
    <property type="match status" value="1"/>
</dbReference>
<feature type="region of interest" description="Disordered" evidence="20">
    <location>
        <begin position="2082"/>
        <end position="2104"/>
    </location>
</feature>
<dbReference type="PROSITE" id="PS51332">
    <property type="entry name" value="B12_BINDING"/>
    <property type="match status" value="1"/>
</dbReference>
<dbReference type="InterPro" id="IPR036589">
    <property type="entry name" value="HCY_dom_sf"/>
</dbReference>
<dbReference type="GO" id="GO:0008705">
    <property type="term" value="F:methionine synthase activity"/>
    <property type="evidence" value="ECO:0007669"/>
    <property type="project" value="UniProtKB-EC"/>
</dbReference>
<dbReference type="Gene3D" id="3.40.50.280">
    <property type="entry name" value="Cobalamin-binding domain"/>
    <property type="match status" value="1"/>
</dbReference>
<evidence type="ECO:0000256" key="15">
    <source>
        <dbReference type="ARBA" id="ARBA00023285"/>
    </source>
</evidence>
<keyword evidence="8" id="KW-0846">Cobalamin</keyword>
<reference evidence="26 27" key="1">
    <citation type="journal article" date="2018" name="Plant J.">
        <title>Genome sequences of Chlorella sorokiniana UTEX 1602 and Micractinium conductrix SAG 241.80: implications to maltose excretion by a green alga.</title>
        <authorList>
            <person name="Arriola M.B."/>
            <person name="Velmurugan N."/>
            <person name="Zhang Y."/>
            <person name="Plunkett M.H."/>
            <person name="Hondzo H."/>
            <person name="Barney B.M."/>
        </authorList>
    </citation>
    <scope>NUCLEOTIDE SEQUENCE [LARGE SCALE GENOMIC DNA]</scope>
    <source>
        <strain evidence="27">UTEX 1602</strain>
    </source>
</reference>
<keyword evidence="10" id="KW-0949">S-adenosyl-L-methionine</keyword>
<keyword evidence="15" id="KW-0170">Cobalt</keyword>
<dbReference type="SUPFAM" id="SSF82282">
    <property type="entry name" value="Homocysteine S-methyltransferase"/>
    <property type="match status" value="3"/>
</dbReference>
<dbReference type="InterPro" id="IPR011822">
    <property type="entry name" value="MetH"/>
</dbReference>
<comment type="cofactor">
    <cofactor evidence="2">
        <name>methylcob(III)alamin</name>
        <dbReference type="ChEBI" id="CHEBI:28115"/>
    </cofactor>
</comment>
<feature type="binding site" evidence="18">
    <location>
        <position position="978"/>
    </location>
    <ligand>
        <name>Zn(2+)</name>
        <dbReference type="ChEBI" id="CHEBI:29105"/>
    </ligand>
</feature>
<feature type="domain" description="Hcy-binding" evidence="21">
    <location>
        <begin position="1436"/>
        <end position="1758"/>
    </location>
</feature>
<evidence type="ECO:0000256" key="4">
    <source>
        <dbReference type="ARBA" id="ARBA00010398"/>
    </source>
</evidence>
<keyword evidence="11 18" id="KW-0479">Metal-binding</keyword>
<protein>
    <recommendedName>
        <fullName evidence="5">methionine synthase</fullName>
        <ecNumber evidence="5">2.1.1.13</ecNumber>
    </recommendedName>
    <alternativeName>
        <fullName evidence="17">5-methyltetrahydrofolate--homocysteine methyltransferase</fullName>
    </alternativeName>
    <alternativeName>
        <fullName evidence="16">Vitamin-B12 dependent methionine synthase</fullName>
    </alternativeName>
</protein>
<feature type="domain" description="Pterin-binding" evidence="22">
    <location>
        <begin position="1794"/>
        <end position="2057"/>
    </location>
</feature>
<dbReference type="EC" id="2.1.1.13" evidence="5"/>
<feature type="domain" description="Pterin-binding" evidence="22">
    <location>
        <begin position="390"/>
        <end position="653"/>
    </location>
</feature>
<dbReference type="InterPro" id="IPR003726">
    <property type="entry name" value="HCY_dom"/>
</dbReference>
<dbReference type="InterPro" id="IPR050554">
    <property type="entry name" value="Met_Synthase/Corrinoid"/>
</dbReference>
<evidence type="ECO:0000256" key="18">
    <source>
        <dbReference type="PROSITE-ProRule" id="PRU00333"/>
    </source>
</evidence>
<evidence type="ECO:0000256" key="8">
    <source>
        <dbReference type="ARBA" id="ARBA00022628"/>
    </source>
</evidence>
<dbReference type="Pfam" id="PF02310">
    <property type="entry name" value="B12-binding"/>
    <property type="match status" value="1"/>
</dbReference>
<keyword evidence="27" id="KW-1185">Reference proteome</keyword>
<dbReference type="NCBIfam" id="NF007024">
    <property type="entry name" value="PRK09490.1"/>
    <property type="match status" value="1"/>
</dbReference>
<dbReference type="FunFam" id="3.20.20.20:FF:000002">
    <property type="entry name" value="Methionine synthase"/>
    <property type="match status" value="3"/>
</dbReference>
<evidence type="ECO:0000256" key="1">
    <source>
        <dbReference type="ARBA" id="ARBA00001947"/>
    </source>
</evidence>
<dbReference type="UniPathway" id="UPA00051">
    <property type="reaction ID" value="UER00081"/>
</dbReference>
<evidence type="ECO:0000256" key="9">
    <source>
        <dbReference type="ARBA" id="ARBA00022679"/>
    </source>
</evidence>
<comment type="pathway">
    <text evidence="3">Amino-acid biosynthesis; L-methionine biosynthesis via de novo pathway; L-methionine from L-homocysteine (MetH route): step 1/1.</text>
</comment>
<proteinExistence type="inferred from homology"/>
<dbReference type="PROSITE" id="PS50972">
    <property type="entry name" value="PTERIN_BINDING"/>
    <property type="match status" value="3"/>
</dbReference>
<feature type="binding site" evidence="18">
    <location>
        <position position="276"/>
    </location>
    <ligand>
        <name>Zn(2+)</name>
        <dbReference type="ChEBI" id="CHEBI:29105"/>
    </ligand>
</feature>
<dbReference type="GO" id="GO:0008270">
    <property type="term" value="F:zinc ion binding"/>
    <property type="evidence" value="ECO:0007669"/>
    <property type="project" value="InterPro"/>
</dbReference>
<dbReference type="InterPro" id="IPR037010">
    <property type="entry name" value="VitB12-dep_Met_synth_activ_sf"/>
</dbReference>
<dbReference type="GO" id="GO:0046653">
    <property type="term" value="P:tetrahydrofolate metabolic process"/>
    <property type="evidence" value="ECO:0007669"/>
    <property type="project" value="TreeGrafter"/>
</dbReference>
<feature type="binding site" evidence="18">
    <location>
        <position position="1744"/>
    </location>
    <ligand>
        <name>Zn(2+)</name>
        <dbReference type="ChEBI" id="CHEBI:29105"/>
    </ligand>
</feature>
<dbReference type="Gene3D" id="3.20.20.330">
    <property type="entry name" value="Homocysteine-binding-like domain"/>
    <property type="match status" value="3"/>
</dbReference>
<evidence type="ECO:0000256" key="16">
    <source>
        <dbReference type="ARBA" id="ARBA00030163"/>
    </source>
</evidence>
<dbReference type="FunFam" id="3.20.20.330:FF:000001">
    <property type="entry name" value="Methionine synthase"/>
    <property type="match status" value="3"/>
</dbReference>
<feature type="binding site" evidence="18">
    <location>
        <position position="340"/>
    </location>
    <ligand>
        <name>Zn(2+)</name>
        <dbReference type="ChEBI" id="CHEBI:29105"/>
    </ligand>
</feature>
<dbReference type="Pfam" id="PF02574">
    <property type="entry name" value="S-methyl_trans"/>
    <property type="match status" value="3"/>
</dbReference>
<evidence type="ECO:0000256" key="20">
    <source>
        <dbReference type="SAM" id="MobiDB-lite"/>
    </source>
</evidence>
<dbReference type="InterPro" id="IPR004223">
    <property type="entry name" value="VitB12-dep_Met_synth_activ_dom"/>
</dbReference>
<dbReference type="Gene3D" id="3.20.20.20">
    <property type="entry name" value="Dihydropteroate synthase-like"/>
    <property type="match status" value="3"/>
</dbReference>
<dbReference type="GO" id="GO:0032259">
    <property type="term" value="P:methylation"/>
    <property type="evidence" value="ECO:0007669"/>
    <property type="project" value="UniProtKB-KW"/>
</dbReference>
<dbReference type="InterPro" id="IPR036594">
    <property type="entry name" value="Meth_synthase_dom"/>
</dbReference>
<dbReference type="FunFam" id="3.40.50.280:FF:000001">
    <property type="entry name" value="Methionine synthase"/>
    <property type="match status" value="1"/>
</dbReference>
<keyword evidence="12" id="KW-0677">Repeat</keyword>
<dbReference type="STRING" id="3076.A0A2P6U5H4"/>
<evidence type="ECO:0000256" key="2">
    <source>
        <dbReference type="ARBA" id="ARBA00001956"/>
    </source>
</evidence>
<gene>
    <name evidence="26" type="ORF">C2E21_0160</name>
</gene>
<comment type="caution">
    <text evidence="26">The sequence shown here is derived from an EMBL/GenBank/DDBJ whole genome shotgun (WGS) entry which is preliminary data.</text>
</comment>
<evidence type="ECO:0000313" key="27">
    <source>
        <dbReference type="Proteomes" id="UP000239899"/>
    </source>
</evidence>
<dbReference type="SUPFAM" id="SSF51717">
    <property type="entry name" value="Dihydropteroate synthetase-like"/>
    <property type="match status" value="3"/>
</dbReference>
<dbReference type="InterPro" id="IPR000489">
    <property type="entry name" value="Pterin-binding_dom"/>
</dbReference>
<dbReference type="NCBIfam" id="TIGR02082">
    <property type="entry name" value="metH"/>
    <property type="match status" value="1"/>
</dbReference>